<dbReference type="AlphaFoldDB" id="A0A8S9FNQ4"/>
<dbReference type="EMBL" id="QGKW02002228">
    <property type="protein sequence ID" value="KAF2535290.1"/>
    <property type="molecule type" value="Genomic_DNA"/>
</dbReference>
<proteinExistence type="predicted"/>
<comment type="caution">
    <text evidence="2">The sequence shown here is derived from an EMBL/GenBank/DDBJ whole genome shotgun (WGS) entry which is preliminary data.</text>
</comment>
<protein>
    <submittedName>
        <fullName evidence="2">Uncharacterized protein</fullName>
    </submittedName>
</protein>
<feature type="compositionally biased region" description="Basic and acidic residues" evidence="1">
    <location>
        <begin position="1"/>
        <end position="15"/>
    </location>
</feature>
<reference evidence="2" key="1">
    <citation type="submission" date="2019-12" db="EMBL/GenBank/DDBJ databases">
        <title>Genome sequencing and annotation of Brassica cretica.</title>
        <authorList>
            <person name="Studholme D.J."/>
            <person name="Sarris P.F."/>
        </authorList>
    </citation>
    <scope>NUCLEOTIDE SEQUENCE</scope>
    <source>
        <strain evidence="2">PFS-001/15</strain>
        <tissue evidence="2">Leaf</tissue>
    </source>
</reference>
<feature type="region of interest" description="Disordered" evidence="1">
    <location>
        <begin position="164"/>
        <end position="189"/>
    </location>
</feature>
<evidence type="ECO:0000256" key="1">
    <source>
        <dbReference type="SAM" id="MobiDB-lite"/>
    </source>
</evidence>
<dbReference type="Proteomes" id="UP000712281">
    <property type="component" value="Unassembled WGS sequence"/>
</dbReference>
<feature type="region of interest" description="Disordered" evidence="1">
    <location>
        <begin position="82"/>
        <end position="130"/>
    </location>
</feature>
<evidence type="ECO:0000313" key="2">
    <source>
        <dbReference type="EMBL" id="KAF2535290.1"/>
    </source>
</evidence>
<evidence type="ECO:0000313" key="3">
    <source>
        <dbReference type="Proteomes" id="UP000712281"/>
    </source>
</evidence>
<feature type="region of interest" description="Disordered" evidence="1">
    <location>
        <begin position="1"/>
        <end position="33"/>
    </location>
</feature>
<feature type="compositionally biased region" description="Basic and acidic residues" evidence="1">
    <location>
        <begin position="96"/>
        <end position="116"/>
    </location>
</feature>
<gene>
    <name evidence="2" type="ORF">F2Q68_00018652</name>
</gene>
<sequence length="189" mass="21309">MALRAEHEGEFKQKENMTAQRVGTYSEEDGSYRNSKHLALVPHCSEEGSLPNGGGKVMNRVEQHKSAFHERVDRHGNIFGARAATKQTRVPPPTRTLEKSRGESHNWRSKASERAPEPQGYSSPPYTMRRDIVRETNFPRKNSFPQKGLSEWRMKPATLTCSERAHVDVEVTPPPPPAIRNIDPNGMSP</sequence>
<accession>A0A8S9FNQ4</accession>
<name>A0A8S9FNQ4_BRACR</name>
<organism evidence="2 3">
    <name type="scientific">Brassica cretica</name>
    <name type="common">Mustard</name>
    <dbReference type="NCBI Taxonomy" id="69181"/>
    <lineage>
        <taxon>Eukaryota</taxon>
        <taxon>Viridiplantae</taxon>
        <taxon>Streptophyta</taxon>
        <taxon>Embryophyta</taxon>
        <taxon>Tracheophyta</taxon>
        <taxon>Spermatophyta</taxon>
        <taxon>Magnoliopsida</taxon>
        <taxon>eudicotyledons</taxon>
        <taxon>Gunneridae</taxon>
        <taxon>Pentapetalae</taxon>
        <taxon>rosids</taxon>
        <taxon>malvids</taxon>
        <taxon>Brassicales</taxon>
        <taxon>Brassicaceae</taxon>
        <taxon>Brassiceae</taxon>
        <taxon>Brassica</taxon>
    </lineage>
</organism>